<dbReference type="InterPro" id="IPR036046">
    <property type="entry name" value="Acylphosphatase-like_dom_sf"/>
</dbReference>
<evidence type="ECO:0000256" key="4">
    <source>
        <dbReference type="ARBA" id="ARBA00047645"/>
    </source>
</evidence>
<dbReference type="EC" id="3.6.1.7" evidence="2 5"/>
<evidence type="ECO:0000256" key="1">
    <source>
        <dbReference type="ARBA" id="ARBA00005614"/>
    </source>
</evidence>
<evidence type="ECO:0000256" key="7">
    <source>
        <dbReference type="RuleBase" id="RU004168"/>
    </source>
</evidence>
<feature type="active site" evidence="5">
    <location>
        <position position="39"/>
    </location>
</feature>
<evidence type="ECO:0000256" key="2">
    <source>
        <dbReference type="ARBA" id="ARBA00012150"/>
    </source>
</evidence>
<evidence type="ECO:0000256" key="5">
    <source>
        <dbReference type="PROSITE-ProRule" id="PRU00520"/>
    </source>
</evidence>
<dbReference type="Pfam" id="PF00708">
    <property type="entry name" value="Acylphosphatase"/>
    <property type="match status" value="1"/>
</dbReference>
<name>A0A4V0YE16_9MICO</name>
<comment type="similarity">
    <text evidence="1 7">Belongs to the acylphosphatase family.</text>
</comment>
<dbReference type="RefSeq" id="WP_129202965.1">
    <property type="nucleotide sequence ID" value="NZ_CP035495.1"/>
</dbReference>
<organism evidence="9 10">
    <name type="scientific">Xylanimonas allomyrinae</name>
    <dbReference type="NCBI Taxonomy" id="2509459"/>
    <lineage>
        <taxon>Bacteria</taxon>
        <taxon>Bacillati</taxon>
        <taxon>Actinomycetota</taxon>
        <taxon>Actinomycetes</taxon>
        <taxon>Micrococcales</taxon>
        <taxon>Promicromonosporaceae</taxon>
        <taxon>Xylanimonas</taxon>
    </lineage>
</organism>
<dbReference type="PANTHER" id="PTHR47268:SF4">
    <property type="entry name" value="ACYLPHOSPHATASE"/>
    <property type="match status" value="1"/>
</dbReference>
<evidence type="ECO:0000259" key="8">
    <source>
        <dbReference type="PROSITE" id="PS51160"/>
    </source>
</evidence>
<dbReference type="PRINTS" id="PR00112">
    <property type="entry name" value="ACYLPHPHTASE"/>
</dbReference>
<dbReference type="Gene3D" id="3.30.70.100">
    <property type="match status" value="1"/>
</dbReference>
<keyword evidence="5 6" id="KW-0378">Hydrolase</keyword>
<dbReference type="OrthoDB" id="3182027at2"/>
<dbReference type="InterPro" id="IPR020456">
    <property type="entry name" value="Acylphosphatase"/>
</dbReference>
<dbReference type="PROSITE" id="PS00150">
    <property type="entry name" value="ACYLPHOSPHATASE_1"/>
    <property type="match status" value="1"/>
</dbReference>
<proteinExistence type="inferred from homology"/>
<dbReference type="Proteomes" id="UP000291758">
    <property type="component" value="Chromosome"/>
</dbReference>
<dbReference type="EMBL" id="CP035495">
    <property type="protein sequence ID" value="QAY62641.1"/>
    <property type="molecule type" value="Genomic_DNA"/>
</dbReference>
<feature type="active site" evidence="5">
    <location>
        <position position="21"/>
    </location>
</feature>
<reference evidence="9 10" key="1">
    <citation type="submission" date="2019-01" db="EMBL/GenBank/DDBJ databases">
        <title>Genome sequencing of strain 2JSPR-7.</title>
        <authorList>
            <person name="Heo J."/>
            <person name="Kim S.-J."/>
            <person name="Kim J.-S."/>
            <person name="Hong S.-B."/>
            <person name="Kwon S.-W."/>
        </authorList>
    </citation>
    <scope>NUCLEOTIDE SEQUENCE [LARGE SCALE GENOMIC DNA]</scope>
    <source>
        <strain evidence="9 10">2JSPR-7</strain>
    </source>
</reference>
<evidence type="ECO:0000256" key="6">
    <source>
        <dbReference type="RuleBase" id="RU000553"/>
    </source>
</evidence>
<dbReference type="SUPFAM" id="SSF54975">
    <property type="entry name" value="Acylphosphatase/BLUF domain-like"/>
    <property type="match status" value="1"/>
</dbReference>
<accession>A0A4V0YE16</accession>
<dbReference type="PROSITE" id="PS00151">
    <property type="entry name" value="ACYLPHOSPHATASE_2"/>
    <property type="match status" value="1"/>
</dbReference>
<evidence type="ECO:0000256" key="3">
    <source>
        <dbReference type="ARBA" id="ARBA00015991"/>
    </source>
</evidence>
<dbReference type="GO" id="GO:0003998">
    <property type="term" value="F:acylphosphatase activity"/>
    <property type="evidence" value="ECO:0007669"/>
    <property type="project" value="UniProtKB-EC"/>
</dbReference>
<sequence>MTERRRTQVRVSGRVQGVGFRWWTCDAARAAGLAGWVRNLPGGDVEAEIEGDADDVARLLVALRSGPPLAHVTAIHVQDMPALGEDGFRIAR</sequence>
<gene>
    <name evidence="9" type="ORF">ET495_04515</name>
</gene>
<keyword evidence="10" id="KW-1185">Reference proteome</keyword>
<dbReference type="AlphaFoldDB" id="A0A4V0YE16"/>
<dbReference type="KEGG" id="xyl:ET495_04515"/>
<evidence type="ECO:0000313" key="10">
    <source>
        <dbReference type="Proteomes" id="UP000291758"/>
    </source>
</evidence>
<comment type="catalytic activity">
    <reaction evidence="4 5 6">
        <text>an acyl phosphate + H2O = a carboxylate + phosphate + H(+)</text>
        <dbReference type="Rhea" id="RHEA:14965"/>
        <dbReference type="ChEBI" id="CHEBI:15377"/>
        <dbReference type="ChEBI" id="CHEBI:15378"/>
        <dbReference type="ChEBI" id="CHEBI:29067"/>
        <dbReference type="ChEBI" id="CHEBI:43474"/>
        <dbReference type="ChEBI" id="CHEBI:59918"/>
        <dbReference type="EC" id="3.6.1.7"/>
    </reaction>
</comment>
<dbReference type="PANTHER" id="PTHR47268">
    <property type="entry name" value="ACYLPHOSPHATASE"/>
    <property type="match status" value="1"/>
</dbReference>
<protein>
    <recommendedName>
        <fullName evidence="3 5">Acylphosphatase</fullName>
        <ecNumber evidence="2 5">3.6.1.7</ecNumber>
    </recommendedName>
</protein>
<dbReference type="PROSITE" id="PS51160">
    <property type="entry name" value="ACYLPHOSPHATASE_3"/>
    <property type="match status" value="1"/>
</dbReference>
<evidence type="ECO:0000313" key="9">
    <source>
        <dbReference type="EMBL" id="QAY62641.1"/>
    </source>
</evidence>
<feature type="domain" description="Acylphosphatase-like" evidence="8">
    <location>
        <begin position="6"/>
        <end position="92"/>
    </location>
</feature>
<dbReference type="InterPro" id="IPR001792">
    <property type="entry name" value="Acylphosphatase-like_dom"/>
</dbReference>
<dbReference type="InterPro" id="IPR017968">
    <property type="entry name" value="Acylphosphatase_CS"/>
</dbReference>